<keyword evidence="1" id="KW-0805">Transcription regulation</keyword>
<dbReference type="InterPro" id="IPR022689">
    <property type="entry name" value="Iron_dep_repressor"/>
</dbReference>
<keyword evidence="3" id="KW-0804">Transcription</keyword>
<dbReference type="EMBL" id="BORR01000001">
    <property type="protein sequence ID" value="GIO35345.1"/>
    <property type="molecule type" value="Genomic_DNA"/>
</dbReference>
<evidence type="ECO:0000256" key="1">
    <source>
        <dbReference type="ARBA" id="ARBA00023015"/>
    </source>
</evidence>
<dbReference type="RefSeq" id="WP_212937782.1">
    <property type="nucleotide sequence ID" value="NZ_BORR01000001.1"/>
</dbReference>
<reference evidence="5 6" key="1">
    <citation type="submission" date="2021-03" db="EMBL/GenBank/DDBJ databases">
        <title>Antimicrobial resistance genes in bacteria isolated from Japanese honey, and their potential for conferring macrolide and lincosamide resistance in the American foulbrood pathogen Paenibacillus larvae.</title>
        <authorList>
            <person name="Okamoto M."/>
            <person name="Kumagai M."/>
            <person name="Kanamori H."/>
            <person name="Takamatsu D."/>
        </authorList>
    </citation>
    <scope>NUCLEOTIDE SEQUENCE [LARGE SCALE GENOMIC DNA]</scope>
    <source>
        <strain evidence="5 6">J41TS12</strain>
    </source>
</reference>
<protein>
    <submittedName>
        <fullName evidence="5">Transcriptional regulator</fullName>
    </submittedName>
</protein>
<evidence type="ECO:0000313" key="5">
    <source>
        <dbReference type="EMBL" id="GIO35345.1"/>
    </source>
</evidence>
<feature type="domain" description="HTH marR-type" evidence="4">
    <location>
        <begin position="1"/>
        <end position="142"/>
    </location>
</feature>
<sequence>MDRIKDLQTRRLMEILRKFGRADWRNFETGGLKPSEIRILFAVQSGCSEQPEGVTVSEISSFLQISSPTVTPLIKSLEAQGLVHRYNDQEDRRVVRVRLTEEGSRFTKKARESRLRRFQELKDFLGEERSQEFIDTLEMVYQFMERKHVKPEKE</sequence>
<dbReference type="Pfam" id="PF01047">
    <property type="entry name" value="MarR"/>
    <property type="match status" value="1"/>
</dbReference>
<evidence type="ECO:0000256" key="3">
    <source>
        <dbReference type="ARBA" id="ARBA00023163"/>
    </source>
</evidence>
<dbReference type="Proteomes" id="UP000681162">
    <property type="component" value="Unassembled WGS sequence"/>
</dbReference>
<dbReference type="PANTHER" id="PTHR42756:SF1">
    <property type="entry name" value="TRANSCRIPTIONAL REPRESSOR OF EMRAB OPERON"/>
    <property type="match status" value="1"/>
</dbReference>
<dbReference type="SMART" id="SM00347">
    <property type="entry name" value="HTH_MARR"/>
    <property type="match status" value="1"/>
</dbReference>
<keyword evidence="2" id="KW-0238">DNA-binding</keyword>
<dbReference type="GO" id="GO:0003700">
    <property type="term" value="F:DNA-binding transcription factor activity"/>
    <property type="evidence" value="ECO:0007669"/>
    <property type="project" value="InterPro"/>
</dbReference>
<dbReference type="PRINTS" id="PR00598">
    <property type="entry name" value="HTHMARR"/>
</dbReference>
<dbReference type="SUPFAM" id="SSF46785">
    <property type="entry name" value="Winged helix' DNA-binding domain"/>
    <property type="match status" value="1"/>
</dbReference>
<dbReference type="SMART" id="SM00529">
    <property type="entry name" value="HTH_DTXR"/>
    <property type="match status" value="1"/>
</dbReference>
<dbReference type="PROSITE" id="PS50995">
    <property type="entry name" value="HTH_MARR_2"/>
    <property type="match status" value="1"/>
</dbReference>
<gene>
    <name evidence="5" type="ORF">J41TS12_02060</name>
</gene>
<dbReference type="Gene3D" id="1.10.10.10">
    <property type="entry name" value="Winged helix-like DNA-binding domain superfamily/Winged helix DNA-binding domain"/>
    <property type="match status" value="1"/>
</dbReference>
<dbReference type="InterPro" id="IPR036390">
    <property type="entry name" value="WH_DNA-bd_sf"/>
</dbReference>
<evidence type="ECO:0000256" key="2">
    <source>
        <dbReference type="ARBA" id="ARBA00023125"/>
    </source>
</evidence>
<dbReference type="GO" id="GO:0003677">
    <property type="term" value="F:DNA binding"/>
    <property type="evidence" value="ECO:0007669"/>
    <property type="project" value="UniProtKB-KW"/>
</dbReference>
<proteinExistence type="predicted"/>
<accession>A0A919XRX4</accession>
<comment type="caution">
    <text evidence="5">The sequence shown here is derived from an EMBL/GenBank/DDBJ whole genome shotgun (WGS) entry which is preliminary data.</text>
</comment>
<dbReference type="InterPro" id="IPR036388">
    <property type="entry name" value="WH-like_DNA-bd_sf"/>
</dbReference>
<dbReference type="InterPro" id="IPR011991">
    <property type="entry name" value="ArsR-like_HTH"/>
</dbReference>
<dbReference type="GO" id="GO:0046914">
    <property type="term" value="F:transition metal ion binding"/>
    <property type="evidence" value="ECO:0007669"/>
    <property type="project" value="InterPro"/>
</dbReference>
<keyword evidence="6" id="KW-1185">Reference proteome</keyword>
<dbReference type="InterPro" id="IPR000835">
    <property type="entry name" value="HTH_MarR-typ"/>
</dbReference>
<dbReference type="CDD" id="cd00090">
    <property type="entry name" value="HTH_ARSR"/>
    <property type="match status" value="1"/>
</dbReference>
<dbReference type="PANTHER" id="PTHR42756">
    <property type="entry name" value="TRANSCRIPTIONAL REGULATOR, MARR"/>
    <property type="match status" value="1"/>
</dbReference>
<evidence type="ECO:0000259" key="4">
    <source>
        <dbReference type="PROSITE" id="PS50995"/>
    </source>
</evidence>
<organism evidence="5 6">
    <name type="scientific">Paenibacillus antibioticophila</name>
    <dbReference type="NCBI Taxonomy" id="1274374"/>
    <lineage>
        <taxon>Bacteria</taxon>
        <taxon>Bacillati</taxon>
        <taxon>Bacillota</taxon>
        <taxon>Bacilli</taxon>
        <taxon>Bacillales</taxon>
        <taxon>Paenibacillaceae</taxon>
        <taxon>Paenibacillus</taxon>
    </lineage>
</organism>
<name>A0A919XRX4_9BACL</name>
<evidence type="ECO:0000313" key="6">
    <source>
        <dbReference type="Proteomes" id="UP000681162"/>
    </source>
</evidence>
<dbReference type="AlphaFoldDB" id="A0A919XRX4"/>